<dbReference type="InterPro" id="IPR001633">
    <property type="entry name" value="EAL_dom"/>
</dbReference>
<evidence type="ECO:0000256" key="1">
    <source>
        <dbReference type="SAM" id="Coils"/>
    </source>
</evidence>
<dbReference type="InterPro" id="IPR000014">
    <property type="entry name" value="PAS"/>
</dbReference>
<dbReference type="PROSITE" id="PS50887">
    <property type="entry name" value="GGDEF"/>
    <property type="match status" value="1"/>
</dbReference>
<dbReference type="Pfam" id="PF00563">
    <property type="entry name" value="EAL"/>
    <property type="match status" value="1"/>
</dbReference>
<feature type="domain" description="GGDEF" evidence="3">
    <location>
        <begin position="281"/>
        <end position="414"/>
    </location>
</feature>
<dbReference type="InterPro" id="IPR043128">
    <property type="entry name" value="Rev_trsase/Diguanyl_cyclase"/>
</dbReference>
<dbReference type="SMART" id="SM00052">
    <property type="entry name" value="EAL"/>
    <property type="match status" value="1"/>
</dbReference>
<dbReference type="CDD" id="cd00130">
    <property type="entry name" value="PAS"/>
    <property type="match status" value="1"/>
</dbReference>
<reference evidence="4 5" key="1">
    <citation type="submission" date="2020-04" db="EMBL/GenBank/DDBJ databases">
        <authorList>
            <person name="Yoon J."/>
        </authorList>
    </citation>
    <scope>NUCLEOTIDE SEQUENCE [LARGE SCALE GENOMIC DNA]</scope>
    <source>
        <strain evidence="4 5">KMU-166</strain>
    </source>
</reference>
<dbReference type="InterPro" id="IPR029787">
    <property type="entry name" value="Nucleotide_cyclase"/>
</dbReference>
<dbReference type="InterPro" id="IPR035919">
    <property type="entry name" value="EAL_sf"/>
</dbReference>
<keyword evidence="1" id="KW-0175">Coiled coil</keyword>
<evidence type="ECO:0000313" key="5">
    <source>
        <dbReference type="Proteomes" id="UP000765845"/>
    </source>
</evidence>
<dbReference type="PANTHER" id="PTHR33121:SF79">
    <property type="entry name" value="CYCLIC DI-GMP PHOSPHODIESTERASE PDED-RELATED"/>
    <property type="match status" value="1"/>
</dbReference>
<dbReference type="InterPro" id="IPR050706">
    <property type="entry name" value="Cyclic-di-GMP_PDE-like"/>
</dbReference>
<dbReference type="InterPro" id="IPR000160">
    <property type="entry name" value="GGDEF_dom"/>
</dbReference>
<dbReference type="SUPFAM" id="SSF141868">
    <property type="entry name" value="EAL domain-like"/>
    <property type="match status" value="1"/>
</dbReference>
<name>A0ABX1GIS5_9GAMM</name>
<feature type="coiled-coil region" evidence="1">
    <location>
        <begin position="114"/>
        <end position="148"/>
    </location>
</feature>
<dbReference type="Pfam" id="PF00990">
    <property type="entry name" value="GGDEF"/>
    <property type="match status" value="1"/>
</dbReference>
<dbReference type="Pfam" id="PF13426">
    <property type="entry name" value="PAS_9"/>
    <property type="match status" value="1"/>
</dbReference>
<dbReference type="RefSeq" id="WP_168451570.1">
    <property type="nucleotide sequence ID" value="NZ_JAAWWK010000006.1"/>
</dbReference>
<dbReference type="SMART" id="SM00091">
    <property type="entry name" value="PAS"/>
    <property type="match status" value="1"/>
</dbReference>
<dbReference type="Gene3D" id="3.30.450.20">
    <property type="entry name" value="PAS domain"/>
    <property type="match status" value="1"/>
</dbReference>
<evidence type="ECO:0000313" key="4">
    <source>
        <dbReference type="EMBL" id="NKI19071.1"/>
    </source>
</evidence>
<comment type="caution">
    <text evidence="4">The sequence shown here is derived from an EMBL/GenBank/DDBJ whole genome shotgun (WGS) entry which is preliminary data.</text>
</comment>
<dbReference type="NCBIfam" id="TIGR00229">
    <property type="entry name" value="sensory_box"/>
    <property type="match status" value="1"/>
</dbReference>
<dbReference type="EMBL" id="JAAWWK010000006">
    <property type="protein sequence ID" value="NKI19071.1"/>
    <property type="molecule type" value="Genomic_DNA"/>
</dbReference>
<gene>
    <name evidence="4" type="ORF">HCU74_16805</name>
</gene>
<dbReference type="SUPFAM" id="SSF55785">
    <property type="entry name" value="PYP-like sensor domain (PAS domain)"/>
    <property type="match status" value="1"/>
</dbReference>
<organism evidence="4 5">
    <name type="scientific">Spongiibacter thalassae</name>
    <dbReference type="NCBI Taxonomy" id="2721624"/>
    <lineage>
        <taxon>Bacteria</taxon>
        <taxon>Pseudomonadati</taxon>
        <taxon>Pseudomonadota</taxon>
        <taxon>Gammaproteobacteria</taxon>
        <taxon>Cellvibrionales</taxon>
        <taxon>Spongiibacteraceae</taxon>
        <taxon>Spongiibacter</taxon>
    </lineage>
</organism>
<dbReference type="Proteomes" id="UP000765845">
    <property type="component" value="Unassembled WGS sequence"/>
</dbReference>
<accession>A0ABX1GIS5</accession>
<dbReference type="InterPro" id="IPR035965">
    <property type="entry name" value="PAS-like_dom_sf"/>
</dbReference>
<protein>
    <submittedName>
        <fullName evidence="4">EAL domain-containing protein</fullName>
    </submittedName>
</protein>
<evidence type="ECO:0000259" key="2">
    <source>
        <dbReference type="PROSITE" id="PS50883"/>
    </source>
</evidence>
<dbReference type="CDD" id="cd01948">
    <property type="entry name" value="EAL"/>
    <property type="match status" value="1"/>
</dbReference>
<dbReference type="Gene3D" id="3.30.70.270">
    <property type="match status" value="1"/>
</dbReference>
<feature type="domain" description="EAL" evidence="2">
    <location>
        <begin position="422"/>
        <end position="668"/>
    </location>
</feature>
<dbReference type="Gene3D" id="3.20.20.450">
    <property type="entry name" value="EAL domain"/>
    <property type="match status" value="1"/>
</dbReference>
<sequence>MKRETAINLILVGLPDADAQALVSTFRRAGKVAHPQSIQNSEQLSEILRRENGDLLFFNAAHAPFSIAQCGQILRHENADLPLIYLHDDEAALPPDESISITLSTHNVQRLFFYAQRELQALQTRRELRQLETELDEERQRNALLLSNHQDAVTYITDGMIIYANEIFCQRLGHEELDGFPIVDLISNKDQERFKSALKKLQKGKDATHLELSFVHADGSEQHYSVACDSASYDGEACIQLTVQEDNGALSSGLLDATTGLANRVYFHQLLQDFVDQHRDSNSSLILIAVDRFSELRRDLGLCDAEDFIKLLTNHIQTHLPAQHYGRVGDDLIGVIAHHVPTSRALDLATELLQSVEGEIFELRKQSQQCTLSASILPINHLTSPDVRSLLDSCFIGIQRISDSGGNTAEVYTKERQDLVNSSSIGEVVNEAFADNRLQLLFQPIINLSDAYGDHYEAFLDVKDWREGEVSAGEMLRVIEQEPLNNKLDRWIVVETTKQLAKKRQSGEEIKLIINLSGNVFHDTEFCSWLSVAMKAAGLPGSALSLQFSEESIAKALKPALDCYRQLQHLGVEMAVRNFGRSKGGNKFLSHIRPCMVKPGVRKSDTLNSEQIRDIINGARQFNSRVLIPNVSSAANLAILWQLGPDFIQGSYVQDPTPEMGYEFAAFS</sequence>
<dbReference type="SMART" id="SM00267">
    <property type="entry name" value="GGDEF"/>
    <property type="match status" value="1"/>
</dbReference>
<dbReference type="PANTHER" id="PTHR33121">
    <property type="entry name" value="CYCLIC DI-GMP PHOSPHODIESTERASE PDEF"/>
    <property type="match status" value="1"/>
</dbReference>
<keyword evidence="5" id="KW-1185">Reference proteome</keyword>
<dbReference type="PROSITE" id="PS50883">
    <property type="entry name" value="EAL"/>
    <property type="match status" value="1"/>
</dbReference>
<dbReference type="SUPFAM" id="SSF55073">
    <property type="entry name" value="Nucleotide cyclase"/>
    <property type="match status" value="1"/>
</dbReference>
<evidence type="ECO:0000259" key="3">
    <source>
        <dbReference type="PROSITE" id="PS50887"/>
    </source>
</evidence>
<proteinExistence type="predicted"/>